<accession>A0ABS3CYS3</accession>
<keyword evidence="1" id="KW-0472">Membrane</keyword>
<evidence type="ECO:0000256" key="1">
    <source>
        <dbReference type="SAM" id="Phobius"/>
    </source>
</evidence>
<reference evidence="2 3" key="1">
    <citation type="submission" date="2021-03" db="EMBL/GenBank/DDBJ databases">
        <title>novel species isolated from a fishpond in China.</title>
        <authorList>
            <person name="Lu H."/>
            <person name="Cai Z."/>
        </authorList>
    </citation>
    <scope>NUCLEOTIDE SEQUENCE [LARGE SCALE GENOMIC DNA]</scope>
    <source>
        <strain evidence="2 3">Y57</strain>
    </source>
</reference>
<organism evidence="2 3">
    <name type="scientific">Bowmanella yangjiangensis</name>
    <dbReference type="NCBI Taxonomy" id="2811230"/>
    <lineage>
        <taxon>Bacteria</taxon>
        <taxon>Pseudomonadati</taxon>
        <taxon>Pseudomonadota</taxon>
        <taxon>Gammaproteobacteria</taxon>
        <taxon>Alteromonadales</taxon>
        <taxon>Alteromonadaceae</taxon>
        <taxon>Bowmanella</taxon>
    </lineage>
</organism>
<gene>
    <name evidence="2" type="ORF">J0A65_17655</name>
</gene>
<keyword evidence="1" id="KW-1133">Transmembrane helix</keyword>
<dbReference type="Proteomes" id="UP000663992">
    <property type="component" value="Unassembled WGS sequence"/>
</dbReference>
<evidence type="ECO:0000313" key="2">
    <source>
        <dbReference type="EMBL" id="MBN7821699.1"/>
    </source>
</evidence>
<name>A0ABS3CYS3_9ALTE</name>
<comment type="caution">
    <text evidence="2">The sequence shown here is derived from an EMBL/GenBank/DDBJ whole genome shotgun (WGS) entry which is preliminary data.</text>
</comment>
<feature type="transmembrane region" description="Helical" evidence="1">
    <location>
        <begin position="9"/>
        <end position="28"/>
    </location>
</feature>
<protein>
    <submittedName>
        <fullName evidence="2">Uncharacterized protein</fullName>
    </submittedName>
</protein>
<dbReference type="EMBL" id="JAFKCS010000021">
    <property type="protein sequence ID" value="MBN7821699.1"/>
    <property type="molecule type" value="Genomic_DNA"/>
</dbReference>
<keyword evidence="3" id="KW-1185">Reference proteome</keyword>
<feature type="transmembrane region" description="Helical" evidence="1">
    <location>
        <begin position="34"/>
        <end position="56"/>
    </location>
</feature>
<keyword evidence="1" id="KW-0812">Transmembrane</keyword>
<sequence>MICTMKHKSWLVLPTLLLAWGVMLWIQWSSELPITINLIGIPLLMLLLGLLAGLAMEGEDN</sequence>
<dbReference type="RefSeq" id="WP_206595665.1">
    <property type="nucleotide sequence ID" value="NZ_JAFKCS010000021.1"/>
</dbReference>
<proteinExistence type="predicted"/>
<evidence type="ECO:0000313" key="3">
    <source>
        <dbReference type="Proteomes" id="UP000663992"/>
    </source>
</evidence>